<dbReference type="SUPFAM" id="SSF53335">
    <property type="entry name" value="S-adenosyl-L-methionine-dependent methyltransferases"/>
    <property type="match status" value="1"/>
</dbReference>
<dbReference type="HOGENOM" id="CLU_062440_1_0_3"/>
<sequence>MTSNYIHGYSAAEQQRLLQQSQYWQDRLICPGLDYQPGDRVLEIGCAVGTTLGILATQFPGIEVAGLDRESNQIQQARQYLSSINVPVDLQVGEAENLPWPNDHFNHVYIMWLLEHVVEPLPILLEAQRVLETGGTITLIETDYTSHVVYPQSEDYDYLAHAQCQLFSQTGNPLVGRQLGSLLVQAGFAGVQNQPVGFHVFQGMPDQALRQHVEYCLGFLEPMIPQMVQLDLDEQRLLEGLAHLQAIPDHPEGAMTTIVYRAQARKK</sequence>
<dbReference type="InterPro" id="IPR013216">
    <property type="entry name" value="Methyltransf_11"/>
</dbReference>
<keyword evidence="2" id="KW-0808">Transferase</keyword>
<organism evidence="2 3">
    <name type="scientific">Acaryochloris marina (strain MBIC 11017)</name>
    <dbReference type="NCBI Taxonomy" id="329726"/>
    <lineage>
        <taxon>Bacteria</taxon>
        <taxon>Bacillati</taxon>
        <taxon>Cyanobacteriota</taxon>
        <taxon>Cyanophyceae</taxon>
        <taxon>Acaryochloridales</taxon>
        <taxon>Acaryochloridaceae</taxon>
        <taxon>Acaryochloris</taxon>
    </lineage>
</organism>
<dbReference type="PANTHER" id="PTHR45128">
    <property type="entry name" value="METHYLTRANSFERASE TYPE 11"/>
    <property type="match status" value="1"/>
</dbReference>
<dbReference type="STRING" id="329726.AM1_0699"/>
<dbReference type="Gene3D" id="3.40.50.150">
    <property type="entry name" value="Vaccinia Virus protein VP39"/>
    <property type="match status" value="1"/>
</dbReference>
<keyword evidence="2" id="KW-0489">Methyltransferase</keyword>
<evidence type="ECO:0000313" key="2">
    <source>
        <dbReference type="EMBL" id="ABW25745.1"/>
    </source>
</evidence>
<dbReference type="EMBL" id="CP000828">
    <property type="protein sequence ID" value="ABW25745.1"/>
    <property type="molecule type" value="Genomic_DNA"/>
</dbReference>
<dbReference type="OrthoDB" id="9782855at2"/>
<keyword evidence="3" id="KW-1185">Reference proteome</keyword>
<dbReference type="KEGG" id="amr:AM1_0699"/>
<name>B0CEB1_ACAM1</name>
<protein>
    <submittedName>
        <fullName evidence="2">Methyltransferase, putative</fullName>
    </submittedName>
</protein>
<evidence type="ECO:0000259" key="1">
    <source>
        <dbReference type="Pfam" id="PF08241"/>
    </source>
</evidence>
<evidence type="ECO:0000313" key="3">
    <source>
        <dbReference type="Proteomes" id="UP000000268"/>
    </source>
</evidence>
<dbReference type="RefSeq" id="WP_012161332.1">
    <property type="nucleotide sequence ID" value="NC_009925.1"/>
</dbReference>
<dbReference type="InterPro" id="IPR053173">
    <property type="entry name" value="SAM-binding_MTase"/>
</dbReference>
<dbReference type="PANTHER" id="PTHR45128:SF1">
    <property type="entry name" value="S-ADENOSYLMETHIONINE-DEPENDENT METHYLTRANSFERASE RV2258C"/>
    <property type="match status" value="1"/>
</dbReference>
<proteinExistence type="predicted"/>
<dbReference type="GO" id="GO:0008757">
    <property type="term" value="F:S-adenosylmethionine-dependent methyltransferase activity"/>
    <property type="evidence" value="ECO:0007669"/>
    <property type="project" value="InterPro"/>
</dbReference>
<gene>
    <name evidence="2" type="ordered locus">AM1_0699</name>
</gene>
<feature type="domain" description="Methyltransferase type 11" evidence="1">
    <location>
        <begin position="42"/>
        <end position="137"/>
    </location>
</feature>
<dbReference type="AlphaFoldDB" id="B0CEB1"/>
<dbReference type="eggNOG" id="COG2226">
    <property type="taxonomic scope" value="Bacteria"/>
</dbReference>
<dbReference type="Proteomes" id="UP000000268">
    <property type="component" value="Chromosome"/>
</dbReference>
<dbReference type="InterPro" id="IPR029063">
    <property type="entry name" value="SAM-dependent_MTases_sf"/>
</dbReference>
<reference evidence="2 3" key="1">
    <citation type="journal article" date="2008" name="Proc. Natl. Acad. Sci. U.S.A.">
        <title>Niche adaptation and genome expansion in the chlorophyll d-producing cyanobacterium Acaryochloris marina.</title>
        <authorList>
            <person name="Swingley W.D."/>
            <person name="Chen M."/>
            <person name="Cheung P.C."/>
            <person name="Conrad A.L."/>
            <person name="Dejesa L.C."/>
            <person name="Hao J."/>
            <person name="Honchak B.M."/>
            <person name="Karbach L.E."/>
            <person name="Kurdoglu A."/>
            <person name="Lahiri S."/>
            <person name="Mastrian S.D."/>
            <person name="Miyashita H."/>
            <person name="Page L."/>
            <person name="Ramakrishna P."/>
            <person name="Satoh S."/>
            <person name="Sattley W.M."/>
            <person name="Shimada Y."/>
            <person name="Taylor H.L."/>
            <person name="Tomo T."/>
            <person name="Tsuchiya T."/>
            <person name="Wang Z.T."/>
            <person name="Raymond J."/>
            <person name="Mimuro M."/>
            <person name="Blankenship R.E."/>
            <person name="Touchman J.W."/>
        </authorList>
    </citation>
    <scope>NUCLEOTIDE SEQUENCE [LARGE SCALE GENOMIC DNA]</scope>
    <source>
        <strain evidence="3">MBIC 11017</strain>
    </source>
</reference>
<dbReference type="CDD" id="cd02440">
    <property type="entry name" value="AdoMet_MTases"/>
    <property type="match status" value="1"/>
</dbReference>
<accession>B0CEB1</accession>
<dbReference type="GO" id="GO:0032259">
    <property type="term" value="P:methylation"/>
    <property type="evidence" value="ECO:0007669"/>
    <property type="project" value="UniProtKB-KW"/>
</dbReference>
<dbReference type="Pfam" id="PF08241">
    <property type="entry name" value="Methyltransf_11"/>
    <property type="match status" value="1"/>
</dbReference>